<sequence length="116" mass="11732">MPIPARGTGGYGGQLPPANVSMQQAAAAAAGAAAAGVMAQPQQHGAAPAAASATQLVDVQLDRTAAKPKRRHASLPSSPRQQREEDEGRVLQRRTVPGAVAGATGSITRSQTRQGC</sequence>
<proteinExistence type="predicted"/>
<evidence type="ECO:0000313" key="3">
    <source>
        <dbReference type="Proteomes" id="UP000236333"/>
    </source>
</evidence>
<gene>
    <name evidence="2" type="ORF">TSOC_008973</name>
</gene>
<dbReference type="EMBL" id="PGGS01000350">
    <property type="protein sequence ID" value="PNH04918.1"/>
    <property type="molecule type" value="Genomic_DNA"/>
</dbReference>
<reference evidence="2 3" key="1">
    <citation type="journal article" date="2017" name="Mol. Biol. Evol.">
        <title>The 4-celled Tetrabaena socialis nuclear genome reveals the essential components for genetic control of cell number at the origin of multicellularity in the volvocine lineage.</title>
        <authorList>
            <person name="Featherston J."/>
            <person name="Arakaki Y."/>
            <person name="Hanschen E.R."/>
            <person name="Ferris P.J."/>
            <person name="Michod R.E."/>
            <person name="Olson B.J.S.C."/>
            <person name="Nozaki H."/>
            <person name="Durand P.M."/>
        </authorList>
    </citation>
    <scope>NUCLEOTIDE SEQUENCE [LARGE SCALE GENOMIC DNA]</scope>
    <source>
        <strain evidence="2 3">NIES-571</strain>
    </source>
</reference>
<name>A0A2J7ZXD7_9CHLO</name>
<evidence type="ECO:0000256" key="1">
    <source>
        <dbReference type="SAM" id="MobiDB-lite"/>
    </source>
</evidence>
<comment type="caution">
    <text evidence="2">The sequence shown here is derived from an EMBL/GenBank/DDBJ whole genome shotgun (WGS) entry which is preliminary data.</text>
</comment>
<feature type="region of interest" description="Disordered" evidence="1">
    <location>
        <begin position="60"/>
        <end position="116"/>
    </location>
</feature>
<protein>
    <submittedName>
        <fullName evidence="2">Uncharacterized protein</fullName>
    </submittedName>
</protein>
<dbReference type="Proteomes" id="UP000236333">
    <property type="component" value="Unassembled WGS sequence"/>
</dbReference>
<keyword evidence="3" id="KW-1185">Reference proteome</keyword>
<evidence type="ECO:0000313" key="2">
    <source>
        <dbReference type="EMBL" id="PNH04918.1"/>
    </source>
</evidence>
<organism evidence="2 3">
    <name type="scientific">Tetrabaena socialis</name>
    <dbReference type="NCBI Taxonomy" id="47790"/>
    <lineage>
        <taxon>Eukaryota</taxon>
        <taxon>Viridiplantae</taxon>
        <taxon>Chlorophyta</taxon>
        <taxon>core chlorophytes</taxon>
        <taxon>Chlorophyceae</taxon>
        <taxon>CS clade</taxon>
        <taxon>Chlamydomonadales</taxon>
        <taxon>Tetrabaenaceae</taxon>
        <taxon>Tetrabaena</taxon>
    </lineage>
</organism>
<feature type="compositionally biased region" description="Basic and acidic residues" evidence="1">
    <location>
        <begin position="81"/>
        <end position="90"/>
    </location>
</feature>
<dbReference type="AlphaFoldDB" id="A0A2J7ZXD7"/>
<accession>A0A2J7ZXD7</accession>
<feature type="compositionally biased region" description="Polar residues" evidence="1">
    <location>
        <begin position="105"/>
        <end position="116"/>
    </location>
</feature>